<dbReference type="SMART" id="SM00877">
    <property type="entry name" value="BMC"/>
    <property type="match status" value="1"/>
</dbReference>
<evidence type="ECO:0000259" key="3">
    <source>
        <dbReference type="PROSITE" id="PS51931"/>
    </source>
</evidence>
<protein>
    <submittedName>
        <fullName evidence="4">BMC domain-containing protein</fullName>
    </submittedName>
</protein>
<dbReference type="InterPro" id="IPR009307">
    <property type="entry name" value="EutS/PduU/CutR"/>
</dbReference>
<comment type="caution">
    <text evidence="4">The sequence shown here is derived from an EMBL/GenBank/DDBJ whole genome shotgun (WGS) entry which is preliminary data.</text>
</comment>
<evidence type="ECO:0000256" key="1">
    <source>
        <dbReference type="ARBA" id="ARBA00024322"/>
    </source>
</evidence>
<evidence type="ECO:0000256" key="2">
    <source>
        <dbReference type="ARBA" id="ARBA00024446"/>
    </source>
</evidence>
<dbReference type="EMBL" id="SDGV01000017">
    <property type="protein sequence ID" value="THB60987.1"/>
    <property type="molecule type" value="Genomic_DNA"/>
</dbReference>
<sequence length="114" mass="12254">MAQEEIQRVIQESVPGKQVTLAHLIASPIEDIYEALGVDSYGAIGILTLSPYETSMIAADIACKAADVTIGFLDRFTGSVVIQGDVKSVDIALSEVTRILSETLNFKVEPVTRT</sequence>
<keyword evidence="2" id="KW-1283">Bacterial microcompartment</keyword>
<feature type="domain" description="BMC circularly permuted" evidence="3">
    <location>
        <begin position="8"/>
        <end position="106"/>
    </location>
</feature>
<dbReference type="Proteomes" id="UP000310506">
    <property type="component" value="Unassembled WGS sequence"/>
</dbReference>
<dbReference type="Gene3D" id="3.30.70.1710">
    <property type="match status" value="1"/>
</dbReference>
<reference evidence="4 5" key="1">
    <citation type="submission" date="2019-01" db="EMBL/GenBank/DDBJ databases">
        <title>Vagococcus silagei sp. nov. isolated from brewer's grain.</title>
        <authorList>
            <person name="Guu J.-R."/>
        </authorList>
    </citation>
    <scope>NUCLEOTIDE SEQUENCE [LARGE SCALE GENOMIC DNA]</scope>
    <source>
        <strain evidence="4 5">2B-2</strain>
    </source>
</reference>
<evidence type="ECO:0000313" key="5">
    <source>
        <dbReference type="Proteomes" id="UP000310506"/>
    </source>
</evidence>
<comment type="subcellular location">
    <subcellularLocation>
        <location evidence="1">Bacterial microcompartment</location>
    </subcellularLocation>
</comment>
<dbReference type="InterPro" id="IPR037233">
    <property type="entry name" value="CcmK-like_sf"/>
</dbReference>
<dbReference type="PIRSF" id="PIRSF012296">
    <property type="entry name" value="EutS_PduU"/>
    <property type="match status" value="1"/>
</dbReference>
<keyword evidence="5" id="KW-1185">Reference proteome</keyword>
<dbReference type="Pfam" id="PF00936">
    <property type="entry name" value="BMC"/>
    <property type="match status" value="1"/>
</dbReference>
<evidence type="ECO:0000313" key="4">
    <source>
        <dbReference type="EMBL" id="THB60987.1"/>
    </source>
</evidence>
<gene>
    <name evidence="4" type="ORF">ESZ54_08450</name>
</gene>
<name>A0A4S3B410_9ENTE</name>
<accession>A0A4S3B410</accession>
<dbReference type="OrthoDB" id="9794459at2"/>
<dbReference type="AlphaFoldDB" id="A0A4S3B410"/>
<dbReference type="InterPro" id="IPR044870">
    <property type="entry name" value="BMC_CP"/>
</dbReference>
<dbReference type="PROSITE" id="PS51931">
    <property type="entry name" value="BMC_CP"/>
    <property type="match status" value="1"/>
</dbReference>
<proteinExistence type="predicted"/>
<dbReference type="SUPFAM" id="SSF143414">
    <property type="entry name" value="CcmK-like"/>
    <property type="match status" value="1"/>
</dbReference>
<organism evidence="4 5">
    <name type="scientific">Vagococcus silagei</name>
    <dbReference type="NCBI Taxonomy" id="2508885"/>
    <lineage>
        <taxon>Bacteria</taxon>
        <taxon>Bacillati</taxon>
        <taxon>Bacillota</taxon>
        <taxon>Bacilli</taxon>
        <taxon>Lactobacillales</taxon>
        <taxon>Enterococcaceae</taxon>
        <taxon>Vagococcus</taxon>
    </lineage>
</organism>
<dbReference type="PANTHER" id="PTHR40449:SF2">
    <property type="entry name" value="BACTERIAL MICROCOMPARTMENT SHELL PROTEIN EUTS"/>
    <property type="match status" value="1"/>
</dbReference>
<dbReference type="RefSeq" id="WP_136137232.1">
    <property type="nucleotide sequence ID" value="NZ_SDGV01000017.1"/>
</dbReference>
<dbReference type="PANTHER" id="PTHR40449">
    <property type="entry name" value="ETHANOLAMINE UTILIZATION PROTEIN EUTS"/>
    <property type="match status" value="1"/>
</dbReference>
<dbReference type="GO" id="GO:0031469">
    <property type="term" value="C:bacterial microcompartment"/>
    <property type="evidence" value="ECO:0007669"/>
    <property type="project" value="UniProtKB-SubCell"/>
</dbReference>
<dbReference type="InterPro" id="IPR000249">
    <property type="entry name" value="BMC_dom"/>
</dbReference>